<dbReference type="Gene3D" id="2.60.40.10">
    <property type="entry name" value="Immunoglobulins"/>
    <property type="match status" value="1"/>
</dbReference>
<dbReference type="InterPro" id="IPR013783">
    <property type="entry name" value="Ig-like_fold"/>
</dbReference>
<gene>
    <name evidence="3" type="ORF">UU02_C0044G0003</name>
</gene>
<dbReference type="Pfam" id="PF07610">
    <property type="entry name" value="DUF1573"/>
    <property type="match status" value="1"/>
</dbReference>
<dbReference type="InterPro" id="IPR036873">
    <property type="entry name" value="Rhodanese-like_dom_sf"/>
</dbReference>
<evidence type="ECO:0000259" key="2">
    <source>
        <dbReference type="PROSITE" id="PS50206"/>
    </source>
</evidence>
<dbReference type="PANTHER" id="PTHR43031">
    <property type="entry name" value="FAD-DEPENDENT OXIDOREDUCTASE"/>
    <property type="match status" value="1"/>
</dbReference>
<comment type="caution">
    <text evidence="3">The sequence shown here is derived from an EMBL/GenBank/DDBJ whole genome shotgun (WGS) entry which is preliminary data.</text>
</comment>
<dbReference type="InterPro" id="IPR011467">
    <property type="entry name" value="DUF1573"/>
</dbReference>
<dbReference type="AlphaFoldDB" id="A0A0G0SCH4"/>
<dbReference type="InterPro" id="IPR001763">
    <property type="entry name" value="Rhodanese-like_dom"/>
</dbReference>
<organism evidence="3 4">
    <name type="scientific">Candidatus Woesebacteria bacterium GW2011_GWA1_40_43</name>
    <dbReference type="NCBI Taxonomy" id="1618553"/>
    <lineage>
        <taxon>Bacteria</taxon>
        <taxon>Candidatus Woeseibacteriota</taxon>
    </lineage>
</organism>
<feature type="domain" description="Rhodanese" evidence="2">
    <location>
        <begin position="67"/>
        <end position="139"/>
    </location>
</feature>
<dbReference type="EMBL" id="LBZA01000044">
    <property type="protein sequence ID" value="KKR62549.1"/>
    <property type="molecule type" value="Genomic_DNA"/>
</dbReference>
<keyword evidence="1" id="KW-0472">Membrane</keyword>
<proteinExistence type="predicted"/>
<feature type="transmembrane region" description="Helical" evidence="1">
    <location>
        <begin position="6"/>
        <end position="25"/>
    </location>
</feature>
<reference evidence="3 4" key="1">
    <citation type="journal article" date="2015" name="Nature">
        <title>rRNA introns, odd ribosomes, and small enigmatic genomes across a large radiation of phyla.</title>
        <authorList>
            <person name="Brown C.T."/>
            <person name="Hug L.A."/>
            <person name="Thomas B.C."/>
            <person name="Sharon I."/>
            <person name="Castelle C.J."/>
            <person name="Singh A."/>
            <person name="Wilkins M.J."/>
            <person name="Williams K.H."/>
            <person name="Banfield J.F."/>
        </authorList>
    </citation>
    <scope>NUCLEOTIDE SEQUENCE [LARGE SCALE GENOMIC DNA]</scope>
</reference>
<dbReference type="PANTHER" id="PTHR43031:SF16">
    <property type="entry name" value="OXIDOREDUCTASE"/>
    <property type="match status" value="1"/>
</dbReference>
<dbReference type="Proteomes" id="UP000034293">
    <property type="component" value="Unassembled WGS sequence"/>
</dbReference>
<evidence type="ECO:0000256" key="1">
    <source>
        <dbReference type="SAM" id="Phobius"/>
    </source>
</evidence>
<dbReference type="InterPro" id="IPR050229">
    <property type="entry name" value="GlpE_sulfurtransferase"/>
</dbReference>
<dbReference type="SUPFAM" id="SSF52821">
    <property type="entry name" value="Rhodanese/Cell cycle control phosphatase"/>
    <property type="match status" value="1"/>
</dbReference>
<keyword evidence="1" id="KW-0812">Transmembrane</keyword>
<sequence length="243" mass="26696">MKINKNYLLIGVLAIVVIGSVLLISRQGKSKSEVKNKVRLVKSLEFSVLAKDEKNFLLDVHVPEQTHIPGTDAFIPYNEISLNLDKFPEDKSTPILVYCRTGTMSEEASKEIAGLGYTNVYDLDGGINIYKESNVGVFITPQNRNLGRVIYGDIPTTTFTLTNFGPLPLKITRVSTSCGCTKAEVDKKELGAYEATEIRVSFNPAVHGDATDVGGITRTIYIQTDNPNIPRLTNTITADVIKN</sequence>
<accession>A0A0G0SCH4</accession>
<dbReference type="CDD" id="cd00158">
    <property type="entry name" value="RHOD"/>
    <property type="match status" value="1"/>
</dbReference>
<evidence type="ECO:0000313" key="4">
    <source>
        <dbReference type="Proteomes" id="UP000034293"/>
    </source>
</evidence>
<dbReference type="Pfam" id="PF00581">
    <property type="entry name" value="Rhodanese"/>
    <property type="match status" value="1"/>
</dbReference>
<dbReference type="PROSITE" id="PS50206">
    <property type="entry name" value="RHODANESE_3"/>
    <property type="match status" value="1"/>
</dbReference>
<dbReference type="SMART" id="SM00450">
    <property type="entry name" value="RHOD"/>
    <property type="match status" value="1"/>
</dbReference>
<protein>
    <submittedName>
        <fullName evidence="3">Rhodanese domain protein</fullName>
    </submittedName>
</protein>
<dbReference type="Gene3D" id="3.40.250.10">
    <property type="entry name" value="Rhodanese-like domain"/>
    <property type="match status" value="1"/>
</dbReference>
<keyword evidence="1" id="KW-1133">Transmembrane helix</keyword>
<name>A0A0G0SCH4_9BACT</name>
<evidence type="ECO:0000313" key="3">
    <source>
        <dbReference type="EMBL" id="KKR62549.1"/>
    </source>
</evidence>